<evidence type="ECO:0008006" key="4">
    <source>
        <dbReference type="Google" id="ProtNLM"/>
    </source>
</evidence>
<feature type="compositionally biased region" description="Basic residues" evidence="1">
    <location>
        <begin position="676"/>
        <end position="685"/>
    </location>
</feature>
<feature type="region of interest" description="Disordered" evidence="1">
    <location>
        <begin position="311"/>
        <end position="366"/>
    </location>
</feature>
<name>A0AAN9GCW4_9CAEN</name>
<keyword evidence="3" id="KW-1185">Reference proteome</keyword>
<feature type="region of interest" description="Disordered" evidence="1">
    <location>
        <begin position="1"/>
        <end position="98"/>
    </location>
</feature>
<sequence length="735" mass="80102">MASPEQSVEFEKTPNGVMSAAESQMGAASQPHSHAHVRVPESVYNIDEETRMGLDTTNDGVTPPSRETDINRLEGSKTGASTVAAGEDDSGTKVPPPGSSFSALSLLAAEYAESDNSSIRSTNSPAVLEENPLPSAFQNPVVQSLNVASALPQYLKDNLDTQSMSLDSGGDGSGSCSSPGQPELVLDEVTGEIKDGRKRSKANHISSAGDAQAKPIAGETLRESGSAIQNQPAAFLNSDSLSQPEPMETEDSGEEDKNETPFREICNQRENQDTMRSVTEMSEDSRQMYNMDSVMSEQEESLQSSIELKRPSSIPFGENANSSMPATGLGGEEESSNISFIDENSQSNSVAGTGTGRPSRRKRVRRNSITDIQDSKLDQDDCLQPFTAERVFEYQWPQDGGEWCLLQEQVSEYLGVLSFKRKYPDLTRRTCDKLEKDFLRERGVVTETQSDLGLTALRSDEVYDLLMKDYPDKYREYAAVLHEREKQRISDKHKEYEVAQLEKLEKSKMVDYIKKAAKSAADYNRHFLRERKEERGAYFDLQTFMVHYPASRYKKLAPDCTKPSAYPVSLIPGQYQDHYCSYTSDELRYFPLNTALYDPPKRMKNTLAKPAASGESSSDDSEGKSGSSSDSSGSSSSDSDTPANGTATNGTTTNGNAAAATPTAAPEPVQTPSKTPSKKGSKKTGKTPAKTPGKTPRKSKKKDVGSAEEKPAVKVEGAENFSAAPDKEKVGIVSY</sequence>
<gene>
    <name evidence="2" type="ORF">V1264_018530</name>
</gene>
<dbReference type="Proteomes" id="UP001374579">
    <property type="component" value="Unassembled WGS sequence"/>
</dbReference>
<feature type="region of interest" description="Disordered" evidence="1">
    <location>
        <begin position="598"/>
        <end position="735"/>
    </location>
</feature>
<dbReference type="AlphaFoldDB" id="A0AAN9GCW4"/>
<feature type="compositionally biased region" description="Low complexity" evidence="1">
    <location>
        <begin position="624"/>
        <end position="675"/>
    </location>
</feature>
<evidence type="ECO:0000313" key="2">
    <source>
        <dbReference type="EMBL" id="KAK7103667.1"/>
    </source>
</evidence>
<evidence type="ECO:0000313" key="3">
    <source>
        <dbReference type="Proteomes" id="UP001374579"/>
    </source>
</evidence>
<organism evidence="2 3">
    <name type="scientific">Littorina saxatilis</name>
    <dbReference type="NCBI Taxonomy" id="31220"/>
    <lineage>
        <taxon>Eukaryota</taxon>
        <taxon>Metazoa</taxon>
        <taxon>Spiralia</taxon>
        <taxon>Lophotrochozoa</taxon>
        <taxon>Mollusca</taxon>
        <taxon>Gastropoda</taxon>
        <taxon>Caenogastropoda</taxon>
        <taxon>Littorinimorpha</taxon>
        <taxon>Littorinoidea</taxon>
        <taxon>Littorinidae</taxon>
        <taxon>Littorina</taxon>
    </lineage>
</organism>
<feature type="compositionally biased region" description="Basic and acidic residues" evidence="1">
    <location>
        <begin position="66"/>
        <end position="75"/>
    </location>
</feature>
<dbReference type="CDD" id="cd21085">
    <property type="entry name" value="WH_NTD_PHF10"/>
    <property type="match status" value="1"/>
</dbReference>
<comment type="caution">
    <text evidence="2">The sequence shown here is derived from an EMBL/GenBank/DDBJ whole genome shotgun (WGS) entry which is preliminary data.</text>
</comment>
<feature type="compositionally biased region" description="Basic and acidic residues" evidence="1">
    <location>
        <begin position="702"/>
        <end position="717"/>
    </location>
</feature>
<proteinExistence type="predicted"/>
<dbReference type="EMBL" id="JBAMIC010000008">
    <property type="protein sequence ID" value="KAK7103667.1"/>
    <property type="molecule type" value="Genomic_DNA"/>
</dbReference>
<protein>
    <recommendedName>
        <fullName evidence="4">PHD finger protein 10</fullName>
    </recommendedName>
</protein>
<accession>A0AAN9GCW4</accession>
<feature type="compositionally biased region" description="Low complexity" evidence="1">
    <location>
        <begin position="163"/>
        <end position="180"/>
    </location>
</feature>
<feature type="compositionally biased region" description="Polar residues" evidence="1">
    <location>
        <begin position="226"/>
        <end position="243"/>
    </location>
</feature>
<feature type="compositionally biased region" description="Polar residues" evidence="1">
    <location>
        <begin position="336"/>
        <end position="352"/>
    </location>
</feature>
<reference evidence="2 3" key="1">
    <citation type="submission" date="2024-02" db="EMBL/GenBank/DDBJ databases">
        <title>Chromosome-scale genome assembly of the rough periwinkle Littorina saxatilis.</title>
        <authorList>
            <person name="De Jode A."/>
            <person name="Faria R."/>
            <person name="Formenti G."/>
            <person name="Sims Y."/>
            <person name="Smith T.P."/>
            <person name="Tracey A."/>
            <person name="Wood J.M.D."/>
            <person name="Zagrodzka Z.B."/>
            <person name="Johannesson K."/>
            <person name="Butlin R.K."/>
            <person name="Leder E.H."/>
        </authorList>
    </citation>
    <scope>NUCLEOTIDE SEQUENCE [LARGE SCALE GENOMIC DNA]</scope>
    <source>
        <strain evidence="2">Snail1</strain>
        <tissue evidence="2">Muscle</tissue>
    </source>
</reference>
<feature type="region of interest" description="Disordered" evidence="1">
    <location>
        <begin position="159"/>
        <end position="285"/>
    </location>
</feature>
<evidence type="ECO:0000256" key="1">
    <source>
        <dbReference type="SAM" id="MobiDB-lite"/>
    </source>
</evidence>
<feature type="compositionally biased region" description="Basic and acidic residues" evidence="1">
    <location>
        <begin position="725"/>
        <end position="735"/>
    </location>
</feature>
<feature type="compositionally biased region" description="Acidic residues" evidence="1">
    <location>
        <begin position="247"/>
        <end position="257"/>
    </location>
</feature>
<feature type="compositionally biased region" description="Basic and acidic residues" evidence="1">
    <location>
        <begin position="258"/>
        <end position="273"/>
    </location>
</feature>